<feature type="compositionally biased region" description="Basic and acidic residues" evidence="1">
    <location>
        <begin position="86"/>
        <end position="97"/>
    </location>
</feature>
<feature type="compositionally biased region" description="Gly residues" evidence="1">
    <location>
        <begin position="62"/>
        <end position="72"/>
    </location>
</feature>
<feature type="region of interest" description="Disordered" evidence="1">
    <location>
        <begin position="25"/>
        <end position="104"/>
    </location>
</feature>
<name>A0A6A6VD87_9PLEO</name>
<dbReference type="EMBL" id="MU006574">
    <property type="protein sequence ID" value="KAF2747077.1"/>
    <property type="molecule type" value="Genomic_DNA"/>
</dbReference>
<reference evidence="2" key="1">
    <citation type="journal article" date="2020" name="Stud. Mycol.">
        <title>101 Dothideomycetes genomes: a test case for predicting lifestyles and emergence of pathogens.</title>
        <authorList>
            <person name="Haridas S."/>
            <person name="Albert R."/>
            <person name="Binder M."/>
            <person name="Bloem J."/>
            <person name="Labutti K."/>
            <person name="Salamov A."/>
            <person name="Andreopoulos B."/>
            <person name="Baker S."/>
            <person name="Barry K."/>
            <person name="Bills G."/>
            <person name="Bluhm B."/>
            <person name="Cannon C."/>
            <person name="Castanera R."/>
            <person name="Culley D."/>
            <person name="Daum C."/>
            <person name="Ezra D."/>
            <person name="Gonzalez J."/>
            <person name="Henrissat B."/>
            <person name="Kuo A."/>
            <person name="Liang C."/>
            <person name="Lipzen A."/>
            <person name="Lutzoni F."/>
            <person name="Magnuson J."/>
            <person name="Mondo S."/>
            <person name="Nolan M."/>
            <person name="Ohm R."/>
            <person name="Pangilinan J."/>
            <person name="Park H.-J."/>
            <person name="Ramirez L."/>
            <person name="Alfaro M."/>
            <person name="Sun H."/>
            <person name="Tritt A."/>
            <person name="Yoshinaga Y."/>
            <person name="Zwiers L.-H."/>
            <person name="Turgeon B."/>
            <person name="Goodwin S."/>
            <person name="Spatafora J."/>
            <person name="Crous P."/>
            <person name="Grigoriev I."/>
        </authorList>
    </citation>
    <scope>NUCLEOTIDE SEQUENCE</scope>
    <source>
        <strain evidence="2">CBS 119925</strain>
    </source>
</reference>
<evidence type="ECO:0000313" key="2">
    <source>
        <dbReference type="EMBL" id="KAF2747077.1"/>
    </source>
</evidence>
<protein>
    <submittedName>
        <fullName evidence="2">Uncharacterized protein</fullName>
    </submittedName>
</protein>
<sequence length="104" mass="10509">MVREVRAAGQQKDQRSGFGFAAVGGNAVAAREDPAVSARPDSTMEAGTGPGRLIAEATPDGDSGGSAAGSGSGRLLRPGKAAWPGRKGETQKVEARTGDGWSNR</sequence>
<dbReference type="AlphaFoldDB" id="A0A6A6VD87"/>
<keyword evidence="3" id="KW-1185">Reference proteome</keyword>
<evidence type="ECO:0000313" key="3">
    <source>
        <dbReference type="Proteomes" id="UP000799440"/>
    </source>
</evidence>
<accession>A0A6A6VD87</accession>
<dbReference type="Proteomes" id="UP000799440">
    <property type="component" value="Unassembled WGS sequence"/>
</dbReference>
<feature type="region of interest" description="Disordered" evidence="1">
    <location>
        <begin position="1"/>
        <end position="20"/>
    </location>
</feature>
<gene>
    <name evidence="2" type="ORF">M011DRAFT_61916</name>
</gene>
<evidence type="ECO:0000256" key="1">
    <source>
        <dbReference type="SAM" id="MobiDB-lite"/>
    </source>
</evidence>
<proteinExistence type="predicted"/>
<organism evidence="2 3">
    <name type="scientific">Sporormia fimetaria CBS 119925</name>
    <dbReference type="NCBI Taxonomy" id="1340428"/>
    <lineage>
        <taxon>Eukaryota</taxon>
        <taxon>Fungi</taxon>
        <taxon>Dikarya</taxon>
        <taxon>Ascomycota</taxon>
        <taxon>Pezizomycotina</taxon>
        <taxon>Dothideomycetes</taxon>
        <taxon>Pleosporomycetidae</taxon>
        <taxon>Pleosporales</taxon>
        <taxon>Sporormiaceae</taxon>
        <taxon>Sporormia</taxon>
    </lineage>
</organism>